<keyword evidence="1" id="KW-0175">Coiled coil</keyword>
<feature type="compositionally biased region" description="Basic and acidic residues" evidence="2">
    <location>
        <begin position="163"/>
        <end position="174"/>
    </location>
</feature>
<dbReference type="SUPFAM" id="SSF52540">
    <property type="entry name" value="P-loop containing nucleoside triphosphate hydrolases"/>
    <property type="match status" value="1"/>
</dbReference>
<dbReference type="Proteomes" id="UP000196082">
    <property type="component" value="Unassembled WGS sequence"/>
</dbReference>
<dbReference type="EMBL" id="NFSB01000091">
    <property type="protein sequence ID" value="OUM22977.1"/>
    <property type="molecule type" value="Genomic_DNA"/>
</dbReference>
<name>A0A1Y3KAW1_PSEPU</name>
<proteinExistence type="predicted"/>
<protein>
    <submittedName>
        <fullName evidence="3">Uncharacterized protein</fullName>
    </submittedName>
</protein>
<organism evidence="3 4">
    <name type="scientific">Pseudomonas putida</name>
    <name type="common">Arthrobacter siderocapsulatus</name>
    <dbReference type="NCBI Taxonomy" id="303"/>
    <lineage>
        <taxon>Bacteria</taxon>
        <taxon>Pseudomonadati</taxon>
        <taxon>Pseudomonadota</taxon>
        <taxon>Gammaproteobacteria</taxon>
        <taxon>Pseudomonadales</taxon>
        <taxon>Pseudomonadaceae</taxon>
        <taxon>Pseudomonas</taxon>
    </lineage>
</organism>
<evidence type="ECO:0000313" key="4">
    <source>
        <dbReference type="Proteomes" id="UP000196082"/>
    </source>
</evidence>
<comment type="caution">
    <text evidence="3">The sequence shown here is derived from an EMBL/GenBank/DDBJ whole genome shotgun (WGS) entry which is preliminary data.</text>
</comment>
<accession>A0A1Y3KAW1</accession>
<gene>
    <name evidence="3" type="ORF">B8W72_29970</name>
</gene>
<dbReference type="Gene3D" id="3.40.50.300">
    <property type="entry name" value="P-loop containing nucleotide triphosphate hydrolases"/>
    <property type="match status" value="1"/>
</dbReference>
<evidence type="ECO:0000256" key="1">
    <source>
        <dbReference type="SAM" id="Coils"/>
    </source>
</evidence>
<dbReference type="InterPro" id="IPR027417">
    <property type="entry name" value="P-loop_NTPase"/>
</dbReference>
<evidence type="ECO:0000313" key="3">
    <source>
        <dbReference type="EMBL" id="OUM22977.1"/>
    </source>
</evidence>
<reference evidence="3 4" key="1">
    <citation type="submission" date="2017-05" db="EMBL/GenBank/DDBJ databases">
        <title>Whole genome sequence of Pseudomonas putida isolate 1312 commercialized as a biostimulant.</title>
        <authorList>
            <person name="Crovadore J."/>
            <person name="Blanc P."/>
            <person name="Chablais R."/>
            <person name="Cochard B."/>
            <person name="Grizard D."/>
            <person name="Lefort F."/>
        </authorList>
    </citation>
    <scope>NUCLEOTIDE SEQUENCE [LARGE SCALE GENOMIC DNA]</scope>
    <source>
        <strain evidence="3 4">1312</strain>
    </source>
</reference>
<feature type="compositionally biased region" description="Acidic residues" evidence="2">
    <location>
        <begin position="452"/>
        <end position="464"/>
    </location>
</feature>
<feature type="region of interest" description="Disordered" evidence="2">
    <location>
        <begin position="163"/>
        <end position="183"/>
    </location>
</feature>
<sequence length="2074" mass="233502">MKLLLKDLYNAQKRLLKKSKSIEGFRSWERLIFNRFDETWPEPKGSVPDRFDALSQEDRDALKGMLDSRLTWIESAKKWDADLREFVQGRSYIKQFGGLAALLLDQLGNWDGLTADERSALADGAYAVATPFGNDLLGIFITRQPALMDYYSALLRDEARAREEGGEDLRKDPEECQTAEPPEVDGPLSLYGLYSELFQLAQQAKADPGSIYYAEQIQALITTNLPRLKVEYALSEDAVRKILTECIDVLIGIGDELSLQYFQDEDFLTAFRMAWLEFFNERLQDEVNDSFLIDLTEEREAESTSIKSRLQEAEAVTAQIENDLSTFNEKLKVANFRERGELRSNIAEAEESRVKINRQFQEVEQEGCDLLLPPGYRLETLDVDARDVTLTLETYHPTAKAAIEGWSTLYAKTEPQLDDTTPLPDLAECALSTEETNSAHIEAAPKETLESAIEEEPESLGDAEDQCAQQLDVNQSAQAEHDCVQVDEAVTSAEPFADPVEPASPDPVEEEVNVSRFYNTPTEARDRLEHCQQTMEALPAIAVENIALLWLNCGQLPLASKTLEIAGRMGLAGDLLSPPLVQAAYHGMHVWRGDSSTVTRVQQQLHQLSTEIIESWSYRRPGGRVVPYLVLAATLQPTLFCGLMTNASRLLASVAGSFDGPVAKLIDEVVSFSSHNTRLDVDTLREQPTSNDKDTRDKLAARLLEWQDRIQNKQTGWAPARKAMKECLARDDFESTYESIIKDDASRVDEVRAFADIYRDKDEQSRLMTAEIHRMMNESTAAPQIEGNARNWFLRSIDEIVNVADLWVESHSILGQRTSEVTKFAPRLLTMLTQASAHLEHRFQSTDDLEHQAGLRLAIKVLQRLSKVGERPEEIIWEISRINGWLQWPSEWLATCTDEDTLPQLSALTELLDKGMNDLALAAEALERKNFRHALLLTLNHQDGNKGSKADSIEAIKRLFLEEVHRCNIRSDQMRGLLDNANIASLIDDERHYQLCGELEHLQDQLKSLRALDDLSEIHSSLDDLESGIVTKFTAKKEELDAALETLVNQALVDRGVDWVPDSWLEQIRTALNSHDTTVAEEMLEHLKHSLDKGEPLQSETESGTELLKRFLSVEPQLYALLSGNHNPREVVRQLSGANVEGLALDSLPHHFKLALEGLIDLRRRVKTLDKTTYDELVHILTALGLEAIHPAFSNAIAQRTGFSARSRIAQLTLIVKRHDTGRGIVFFSERSDEQPINVLLANGEWTLAELKAQLTEQTQFLHDRTVFISAKELSNEERNELAKFSKQTKHVLLHVDPVLLTMLAGLGVSDHQRLKTFLQLSLPWTFSNPYTGNQMQPAPPEMRYGRQNDIKSLTTMRNGAAMIFGGRQLGKTTLLNETQRRFNNPDQRHHAYLYQIDGDLDRANLSGNELDKHRYRVWQLIYQSAVSSGLVKNAYPSDADGMVDELRAYFSRDNADALMVCLDEIDLILGLDAANGFRIFRELSGLVNNSNGRFKIVIAGLENVRRFADAPNYPLHQLGSAIQVSIMSPAEALQLIREPLGHLGYEFESPLLVNRILVETNRHPGLIHIYCHELIKTLNARHNRRVGSLTITADDVEQIRKDPSIRQLICDRFDITLNLDLRYKLIAYSLISQSTNSYSASRAKVVVQEWAPHIFGPMTDAQFEAFLDELCGLGVLQYMRRTEGGKEYALRNANILNLVGGQKDIEDKLLAAVDAINENDPLSAHAFPLSATRPSPLTLRDEKLLISEEVGEKPTLGVIQARSSNYSVGIITGSEALGLDPQWMVESLLAIGEEEPPLSSNQKPGRYSPIHRRDTDLSSATEFKKLLVDVILDVQSLRKNIMLFVEITGTQPVSTMLDLLDIAHEARLNTNSKRNRVRVIFLMSPRALWQWESNPQLTQARETMQPFIALDIWKRTALVHLLNKLNLENTSTSTDILEAHSQGWYFSLDRLLAAKNKKLEVMKVDGFGAAYTPLLQAKVKSMEEFLGKTGLTAVNWARPVLSALCGQERFDEEDFAISLLCHHADIDPQQALRWLTRLRLVIPCPGGMKQSLYRIPESIKAALLIKAPQEAKA</sequence>
<evidence type="ECO:0000256" key="2">
    <source>
        <dbReference type="SAM" id="MobiDB-lite"/>
    </source>
</evidence>
<feature type="region of interest" description="Disordered" evidence="2">
    <location>
        <begin position="435"/>
        <end position="464"/>
    </location>
</feature>
<feature type="coiled-coil region" evidence="1">
    <location>
        <begin position="310"/>
        <end position="366"/>
    </location>
</feature>